<feature type="compositionally biased region" description="Low complexity" evidence="1">
    <location>
        <begin position="245"/>
        <end position="263"/>
    </location>
</feature>
<name>A0A7I8L6T5_SPIIN</name>
<keyword evidence="3" id="KW-1185">Reference proteome</keyword>
<gene>
    <name evidence="2" type="ORF">SI8410_12016409</name>
</gene>
<dbReference type="PANTHER" id="PTHR35103:SF1">
    <property type="entry name" value="OS06G0115700 PROTEIN"/>
    <property type="match status" value="1"/>
</dbReference>
<reference evidence="2" key="1">
    <citation type="submission" date="2020-02" db="EMBL/GenBank/DDBJ databases">
        <authorList>
            <person name="Scholz U."/>
            <person name="Mascher M."/>
            <person name="Fiebig A."/>
        </authorList>
    </citation>
    <scope>NUCLEOTIDE SEQUENCE</scope>
</reference>
<organism evidence="2 3">
    <name type="scientific">Spirodela intermedia</name>
    <name type="common">Intermediate duckweed</name>
    <dbReference type="NCBI Taxonomy" id="51605"/>
    <lineage>
        <taxon>Eukaryota</taxon>
        <taxon>Viridiplantae</taxon>
        <taxon>Streptophyta</taxon>
        <taxon>Embryophyta</taxon>
        <taxon>Tracheophyta</taxon>
        <taxon>Spermatophyta</taxon>
        <taxon>Magnoliopsida</taxon>
        <taxon>Liliopsida</taxon>
        <taxon>Araceae</taxon>
        <taxon>Lemnoideae</taxon>
        <taxon>Spirodela</taxon>
    </lineage>
</organism>
<feature type="region of interest" description="Disordered" evidence="1">
    <location>
        <begin position="78"/>
        <end position="272"/>
    </location>
</feature>
<dbReference type="AlphaFoldDB" id="A0A7I8L6T5"/>
<evidence type="ECO:0000313" key="2">
    <source>
        <dbReference type="EMBL" id="CAA7405731.1"/>
    </source>
</evidence>
<accession>A0A7I8L6T5</accession>
<dbReference type="Proteomes" id="UP000663760">
    <property type="component" value="Chromosome 12"/>
</dbReference>
<evidence type="ECO:0000313" key="3">
    <source>
        <dbReference type="Proteomes" id="UP000663760"/>
    </source>
</evidence>
<proteinExistence type="predicted"/>
<protein>
    <submittedName>
        <fullName evidence="2">Uncharacterized protein</fullName>
    </submittedName>
</protein>
<sequence length="272" mass="29952">MVVVALRPGRFYGSALPRPRFYPNVKFNDERVDPPPAALDPLLGWAREAHWSMGGLSFQRHRLQGRIEGSIKKLRAEAERAGRRGRSEATKKIKEEEAGKKRKLRAVDPAEEIEDDGVEEEEKEDEERAVKAIPTPRPRQRRRLVIPDDGAFDSDSSGQTKLVVEESEPSSSRPRRTSARKLGDEFDRVAGISNREGRTPRSDSSLSASGVPPRARNPREEGTMPSPAPVESGTSSEISKGRRSVGAVAPAAPEAGRGSPRTSPRLRRSPRG</sequence>
<dbReference type="OrthoDB" id="1723663at2759"/>
<feature type="compositionally biased region" description="Acidic residues" evidence="1">
    <location>
        <begin position="109"/>
        <end position="127"/>
    </location>
</feature>
<dbReference type="PANTHER" id="PTHR35103">
    <property type="entry name" value="OS06G0115700 PROTEIN"/>
    <property type="match status" value="1"/>
</dbReference>
<evidence type="ECO:0000256" key="1">
    <source>
        <dbReference type="SAM" id="MobiDB-lite"/>
    </source>
</evidence>
<dbReference type="EMBL" id="LR746275">
    <property type="protein sequence ID" value="CAA7405731.1"/>
    <property type="molecule type" value="Genomic_DNA"/>
</dbReference>
<feature type="compositionally biased region" description="Basic and acidic residues" evidence="1">
    <location>
        <begin position="78"/>
        <end position="99"/>
    </location>
</feature>